<dbReference type="Proteomes" id="UP000887577">
    <property type="component" value="Unplaced"/>
</dbReference>
<keyword evidence="1" id="KW-1185">Reference proteome</keyword>
<evidence type="ECO:0000313" key="1">
    <source>
        <dbReference type="Proteomes" id="UP000887577"/>
    </source>
</evidence>
<protein>
    <submittedName>
        <fullName evidence="2">Uncharacterized protein</fullName>
    </submittedName>
</protein>
<dbReference type="AlphaFoldDB" id="A0A914ZAM2"/>
<evidence type="ECO:0000313" key="2">
    <source>
        <dbReference type="WBParaSite" id="PSU_v2.g8818.t1"/>
    </source>
</evidence>
<sequence length="81" mass="9216">MDIEKTVVKFTDEMDVGTICDTLRIQDTKTKFNRIRSIKTCRPKIENGIIHLFLKSAEPGCHVEVVNAEIKYPEIPTTTPP</sequence>
<organism evidence="1 2">
    <name type="scientific">Panagrolaimus superbus</name>
    <dbReference type="NCBI Taxonomy" id="310955"/>
    <lineage>
        <taxon>Eukaryota</taxon>
        <taxon>Metazoa</taxon>
        <taxon>Ecdysozoa</taxon>
        <taxon>Nematoda</taxon>
        <taxon>Chromadorea</taxon>
        <taxon>Rhabditida</taxon>
        <taxon>Tylenchina</taxon>
        <taxon>Panagrolaimomorpha</taxon>
        <taxon>Panagrolaimoidea</taxon>
        <taxon>Panagrolaimidae</taxon>
        <taxon>Panagrolaimus</taxon>
    </lineage>
</organism>
<dbReference type="WBParaSite" id="PSU_v2.g8818.t1">
    <property type="protein sequence ID" value="PSU_v2.g8818.t1"/>
    <property type="gene ID" value="PSU_v2.g8818"/>
</dbReference>
<proteinExistence type="predicted"/>
<accession>A0A914ZAM2</accession>
<name>A0A914ZAM2_9BILA</name>
<reference evidence="2" key="1">
    <citation type="submission" date="2022-11" db="UniProtKB">
        <authorList>
            <consortium name="WormBaseParasite"/>
        </authorList>
    </citation>
    <scope>IDENTIFICATION</scope>
</reference>